<keyword evidence="2" id="KW-1185">Reference proteome</keyword>
<gene>
    <name evidence="1" type="ORF">Fcan01_23901</name>
</gene>
<name>A0A226D849_FOLCA</name>
<reference evidence="1 2" key="1">
    <citation type="submission" date="2015-12" db="EMBL/GenBank/DDBJ databases">
        <title>The genome of Folsomia candida.</title>
        <authorList>
            <person name="Faddeeva A."/>
            <person name="Derks M.F."/>
            <person name="Anvar Y."/>
            <person name="Smit S."/>
            <person name="Van Straalen N."/>
            <person name="Roelofs D."/>
        </authorList>
    </citation>
    <scope>NUCLEOTIDE SEQUENCE [LARGE SCALE GENOMIC DNA]</scope>
    <source>
        <strain evidence="1 2">VU population</strain>
        <tissue evidence="1">Whole body</tissue>
    </source>
</reference>
<accession>A0A226D849</accession>
<proteinExistence type="predicted"/>
<protein>
    <submittedName>
        <fullName evidence="1">Uncharacterized protein</fullName>
    </submittedName>
</protein>
<dbReference type="EMBL" id="LNIX01000030">
    <property type="protein sequence ID" value="OXA41323.1"/>
    <property type="molecule type" value="Genomic_DNA"/>
</dbReference>
<comment type="caution">
    <text evidence="1">The sequence shown here is derived from an EMBL/GenBank/DDBJ whole genome shotgun (WGS) entry which is preliminary data.</text>
</comment>
<sequence>MDNADLCKEMGQFFDKLVADVSLRESISYSKTVVKTLNWDFDFTFKFKIGLSLNIMKNWVEPWLNPADLAGYFTFGQTRSTFNGRVTQVGVTISRDVDIPAKTSVELVSTIVLSTFVLIINGDAEFSAKGNDATEVAEYLKNAGITEERLVFLNDKVVMMKSNATIMGSAPSSSEFLVVPYNAYKGSAAVRMMEDMKERQEKVKGFGEDELFQFIESHITK</sequence>
<evidence type="ECO:0000313" key="1">
    <source>
        <dbReference type="EMBL" id="OXA41323.1"/>
    </source>
</evidence>
<organism evidence="1 2">
    <name type="scientific">Folsomia candida</name>
    <name type="common">Springtail</name>
    <dbReference type="NCBI Taxonomy" id="158441"/>
    <lineage>
        <taxon>Eukaryota</taxon>
        <taxon>Metazoa</taxon>
        <taxon>Ecdysozoa</taxon>
        <taxon>Arthropoda</taxon>
        <taxon>Hexapoda</taxon>
        <taxon>Collembola</taxon>
        <taxon>Entomobryomorpha</taxon>
        <taxon>Isotomoidea</taxon>
        <taxon>Isotomidae</taxon>
        <taxon>Proisotominae</taxon>
        <taxon>Folsomia</taxon>
    </lineage>
</organism>
<dbReference type="Proteomes" id="UP000198287">
    <property type="component" value="Unassembled WGS sequence"/>
</dbReference>
<dbReference type="AlphaFoldDB" id="A0A226D849"/>
<evidence type="ECO:0000313" key="2">
    <source>
        <dbReference type="Proteomes" id="UP000198287"/>
    </source>
</evidence>